<evidence type="ECO:0000256" key="1">
    <source>
        <dbReference type="ARBA" id="ARBA00004123"/>
    </source>
</evidence>
<evidence type="ECO:0000259" key="10">
    <source>
        <dbReference type="PROSITE" id="PS50016"/>
    </source>
</evidence>
<dbReference type="SMART" id="SM00249">
    <property type="entry name" value="PHD"/>
    <property type="match status" value="1"/>
</dbReference>
<feature type="compositionally biased region" description="Basic and acidic residues" evidence="9">
    <location>
        <begin position="196"/>
        <end position="221"/>
    </location>
</feature>
<feature type="region of interest" description="Disordered" evidence="9">
    <location>
        <begin position="735"/>
        <end position="754"/>
    </location>
</feature>
<feature type="region of interest" description="Disordered" evidence="9">
    <location>
        <begin position="339"/>
        <end position="371"/>
    </location>
</feature>
<feature type="compositionally biased region" description="Polar residues" evidence="9">
    <location>
        <begin position="238"/>
        <end position="247"/>
    </location>
</feature>
<dbReference type="Gene3D" id="3.30.40.10">
    <property type="entry name" value="Zinc/RING finger domain, C3HC4 (zinc finger)"/>
    <property type="match status" value="1"/>
</dbReference>
<feature type="compositionally biased region" description="Polar residues" evidence="9">
    <location>
        <begin position="471"/>
        <end position="486"/>
    </location>
</feature>
<keyword evidence="6" id="KW-0804">Transcription</keyword>
<protein>
    <submittedName>
        <fullName evidence="12">PHD-type domain-containing protein</fullName>
    </submittedName>
</protein>
<feature type="region of interest" description="Disordered" evidence="9">
    <location>
        <begin position="760"/>
        <end position="859"/>
    </location>
</feature>
<dbReference type="STRING" id="174720.A0A0N5C828"/>
<evidence type="ECO:0000256" key="2">
    <source>
        <dbReference type="ARBA" id="ARBA00022723"/>
    </source>
</evidence>
<dbReference type="InterPro" id="IPR013083">
    <property type="entry name" value="Znf_RING/FYVE/PHD"/>
</dbReference>
<keyword evidence="3 8" id="KW-0863">Zinc-finger</keyword>
<dbReference type="InterPro" id="IPR011011">
    <property type="entry name" value="Znf_FYVE_PHD"/>
</dbReference>
<dbReference type="PANTHER" id="PTHR46452">
    <property type="entry name" value="TRANSCRIPTION INITIATION FACTOR TFIID SUBUNIT 3"/>
    <property type="match status" value="1"/>
</dbReference>
<feature type="compositionally biased region" description="Basic and acidic residues" evidence="9">
    <location>
        <begin position="488"/>
        <end position="497"/>
    </location>
</feature>
<feature type="region of interest" description="Disordered" evidence="9">
    <location>
        <begin position="470"/>
        <end position="516"/>
    </location>
</feature>
<evidence type="ECO:0000313" key="11">
    <source>
        <dbReference type="Proteomes" id="UP000046392"/>
    </source>
</evidence>
<dbReference type="PROSITE" id="PS50016">
    <property type="entry name" value="ZF_PHD_2"/>
    <property type="match status" value="1"/>
</dbReference>
<proteinExistence type="predicted"/>
<dbReference type="InterPro" id="IPR019786">
    <property type="entry name" value="Zinc_finger_PHD-type_CS"/>
</dbReference>
<keyword evidence="2" id="KW-0479">Metal-binding</keyword>
<evidence type="ECO:0000256" key="5">
    <source>
        <dbReference type="ARBA" id="ARBA00023015"/>
    </source>
</evidence>
<feature type="compositionally biased region" description="Polar residues" evidence="9">
    <location>
        <begin position="793"/>
        <end position="802"/>
    </location>
</feature>
<feature type="compositionally biased region" description="Polar residues" evidence="9">
    <location>
        <begin position="339"/>
        <end position="359"/>
    </location>
</feature>
<feature type="compositionally biased region" description="Basic residues" evidence="9">
    <location>
        <begin position="498"/>
        <end position="513"/>
    </location>
</feature>
<sequence length="964" mass="107944">MVECPMDPLIQGPEECIRDEVTKTMAIILEDIGFSGVTVEALTELIRLFETYFCTLSKRTINFANLANRVEPSVNDVFHSLRTMHNKVSEISDFVKQIDMPKRDTYHDVPFIVERNQVISREKPVKDDTSQDLDKVEEENIAPVENNEENQKNIEINSGEKFAKSKFLTLFKGQKVTDLGFEIVSTKKPKPPQEPAKVENKDSEESVKIKFPKRDLSKVDNSKNSSNTCKSPKIPEVASSSKPSSTNVPLLDNANLNDFSNQAFIHQLVSNYSAAAAMFGLGKFQPEAAAQLNLLAQCDMLSKFVSQSFSLHKTQTNAQLLGQAFQRYVNNSTNIQEQQSYGNHQQKGLQTQQPSQLAQKKNKQSSKEDSIDMTIENVLKNVVSSPPTSLLPSQLKVPPKKVHKVKEDHSKPATDFSGLKFDTPANNISKINSSYQNSTNRFNDSSFLNISSTIPLAESTPKIGITKEVSKLSSISHKIQNKSNDVIETDKEREKREKRERKEKKREKKRRKREERERLLQSINLGESDKKVEQLGISSKSLQPLSIDVKSSDNSDAASISSIFTPIEKKLPIKLTFKRTNSSVTSPRVTTTTPITSPLINPKGAYSPVLNKSLNDGLVVEDLKIKMPPINDTTSTPIVTAKQNDEIKCEKTNEQNSLNIEKKKHKKDKEKGTPKVDNNISFPTINPDMLKSKIKRKDKDKKKIAEPATIPIVVGSFNDNGSDYIRNLKEKMAKESKIQVPTSHSTTKDNIKEDNNIVTKESSPIKRPITPMSFSRPGSGPLDIEKEERGKSQVKNILNNFGVSPPKNKDKKEKKKKSNESSSINTKKGSPIKQSSGANMTNVLLPHKKSPSYSEDNGKSMLLPLGETPPAAIIPSISGNGGDDEEKLWICPKCHVAYNEDAEMVGCDTCECWYHFHCVGLIVAPAEHESWYCEDCLKKEKNKERKRKNSKDLNKSSSSKKMKI</sequence>
<dbReference type="Pfam" id="PF07524">
    <property type="entry name" value="Bromo_TP"/>
    <property type="match status" value="1"/>
</dbReference>
<evidence type="ECO:0000313" key="12">
    <source>
        <dbReference type="WBParaSite" id="SPAL_0001408500.1"/>
    </source>
</evidence>
<dbReference type="Proteomes" id="UP000046392">
    <property type="component" value="Unplaced"/>
</dbReference>
<feature type="compositionally biased region" description="Polar residues" evidence="9">
    <location>
        <begin position="832"/>
        <end position="842"/>
    </location>
</feature>
<dbReference type="Gene3D" id="1.10.20.10">
    <property type="entry name" value="Histone, subunit A"/>
    <property type="match status" value="1"/>
</dbReference>
<dbReference type="PROSITE" id="PS01359">
    <property type="entry name" value="ZF_PHD_1"/>
    <property type="match status" value="1"/>
</dbReference>
<dbReference type="GO" id="GO:0045944">
    <property type="term" value="P:positive regulation of transcription by RNA polymerase II"/>
    <property type="evidence" value="ECO:0007669"/>
    <property type="project" value="TreeGrafter"/>
</dbReference>
<dbReference type="GO" id="GO:0005669">
    <property type="term" value="C:transcription factor TFIID complex"/>
    <property type="evidence" value="ECO:0007669"/>
    <property type="project" value="TreeGrafter"/>
</dbReference>
<dbReference type="SUPFAM" id="SSF57903">
    <property type="entry name" value="FYVE/PHD zinc finger"/>
    <property type="match status" value="1"/>
</dbReference>
<reference evidence="12" key="1">
    <citation type="submission" date="2017-02" db="UniProtKB">
        <authorList>
            <consortium name="WormBaseParasite"/>
        </authorList>
    </citation>
    <scope>IDENTIFICATION</scope>
</reference>
<keyword evidence="11" id="KW-1185">Reference proteome</keyword>
<feature type="compositionally biased region" description="Low complexity" evidence="9">
    <location>
        <begin position="385"/>
        <end position="397"/>
    </location>
</feature>
<keyword evidence="5" id="KW-0805">Transcription regulation</keyword>
<evidence type="ECO:0000256" key="4">
    <source>
        <dbReference type="ARBA" id="ARBA00022833"/>
    </source>
</evidence>
<comment type="subcellular location">
    <subcellularLocation>
        <location evidence="1">Nucleus</location>
    </subcellularLocation>
</comment>
<feature type="region of interest" description="Disordered" evidence="9">
    <location>
        <begin position="662"/>
        <end position="684"/>
    </location>
</feature>
<feature type="domain" description="PHD-type" evidence="10">
    <location>
        <begin position="888"/>
        <end position="939"/>
    </location>
</feature>
<evidence type="ECO:0000256" key="8">
    <source>
        <dbReference type="PROSITE-ProRule" id="PRU00146"/>
    </source>
</evidence>
<dbReference type="CDD" id="cd15522">
    <property type="entry name" value="PHD_TAF3"/>
    <property type="match status" value="1"/>
</dbReference>
<dbReference type="GO" id="GO:0046982">
    <property type="term" value="F:protein heterodimerization activity"/>
    <property type="evidence" value="ECO:0007669"/>
    <property type="project" value="InterPro"/>
</dbReference>
<accession>A0A0N5C828</accession>
<feature type="region of interest" description="Disordered" evidence="9">
    <location>
        <begin position="183"/>
        <end position="247"/>
    </location>
</feature>
<dbReference type="GO" id="GO:0002039">
    <property type="term" value="F:p53 binding"/>
    <property type="evidence" value="ECO:0007669"/>
    <property type="project" value="TreeGrafter"/>
</dbReference>
<dbReference type="PANTHER" id="PTHR46452:SF1">
    <property type="entry name" value="TRANSCRIPTION INITIATION FACTOR TFIID SUBUNIT 3"/>
    <property type="match status" value="1"/>
</dbReference>
<dbReference type="Pfam" id="PF00628">
    <property type="entry name" value="PHD"/>
    <property type="match status" value="1"/>
</dbReference>
<dbReference type="InterPro" id="IPR009072">
    <property type="entry name" value="Histone-fold"/>
</dbReference>
<dbReference type="WBParaSite" id="SPAL_0001408500.1">
    <property type="protein sequence ID" value="SPAL_0001408500.1"/>
    <property type="gene ID" value="SPAL_0001408500"/>
</dbReference>
<keyword evidence="4" id="KW-0862">Zinc</keyword>
<evidence type="ECO:0000256" key="7">
    <source>
        <dbReference type="ARBA" id="ARBA00023242"/>
    </source>
</evidence>
<organism evidence="11 12">
    <name type="scientific">Strongyloides papillosus</name>
    <name type="common">Intestinal threadworm</name>
    <dbReference type="NCBI Taxonomy" id="174720"/>
    <lineage>
        <taxon>Eukaryota</taxon>
        <taxon>Metazoa</taxon>
        <taxon>Ecdysozoa</taxon>
        <taxon>Nematoda</taxon>
        <taxon>Chromadorea</taxon>
        <taxon>Rhabditida</taxon>
        <taxon>Tylenchina</taxon>
        <taxon>Panagrolaimomorpha</taxon>
        <taxon>Strongyloidoidea</taxon>
        <taxon>Strongyloididae</taxon>
        <taxon>Strongyloides</taxon>
    </lineage>
</organism>
<evidence type="ECO:0000256" key="9">
    <source>
        <dbReference type="SAM" id="MobiDB-lite"/>
    </source>
</evidence>
<feature type="region of interest" description="Disordered" evidence="9">
    <location>
        <begin position="385"/>
        <end position="419"/>
    </location>
</feature>
<name>A0A0N5C828_STREA</name>
<dbReference type="GO" id="GO:0008270">
    <property type="term" value="F:zinc ion binding"/>
    <property type="evidence" value="ECO:0007669"/>
    <property type="project" value="UniProtKB-KW"/>
</dbReference>
<keyword evidence="7" id="KW-0539">Nucleus</keyword>
<feature type="region of interest" description="Disordered" evidence="9">
    <location>
        <begin position="940"/>
        <end position="964"/>
    </location>
</feature>
<dbReference type="AlphaFoldDB" id="A0A0N5C828"/>
<evidence type="ECO:0000256" key="3">
    <source>
        <dbReference type="ARBA" id="ARBA00022771"/>
    </source>
</evidence>
<evidence type="ECO:0000256" key="6">
    <source>
        <dbReference type="ARBA" id="ARBA00023163"/>
    </source>
</evidence>
<dbReference type="InterPro" id="IPR006565">
    <property type="entry name" value="BTP"/>
</dbReference>
<dbReference type="InterPro" id="IPR001965">
    <property type="entry name" value="Znf_PHD"/>
</dbReference>
<dbReference type="InterPro" id="IPR019787">
    <property type="entry name" value="Znf_PHD-finger"/>
</dbReference>